<feature type="region of interest" description="Disordered" evidence="5">
    <location>
        <begin position="574"/>
        <end position="614"/>
    </location>
</feature>
<keyword evidence="4" id="KW-0788">Thiol protease</keyword>
<dbReference type="InterPro" id="IPR038765">
    <property type="entry name" value="Papain-like_cys_pep_sf"/>
</dbReference>
<evidence type="ECO:0000256" key="3">
    <source>
        <dbReference type="ARBA" id="ARBA00022801"/>
    </source>
</evidence>
<dbReference type="PANTHER" id="PTHR47359">
    <property type="entry name" value="PEPTIDOGLYCAN DL-ENDOPEPTIDASE CWLO"/>
    <property type="match status" value="1"/>
</dbReference>
<evidence type="ECO:0000256" key="6">
    <source>
        <dbReference type="SAM" id="Phobius"/>
    </source>
</evidence>
<comment type="similarity">
    <text evidence="1">Belongs to the peptidase C40 family.</text>
</comment>
<dbReference type="Gene3D" id="3.90.1720.10">
    <property type="entry name" value="endopeptidase domain like (from Nostoc punctiforme)"/>
    <property type="match status" value="1"/>
</dbReference>
<proteinExistence type="inferred from homology"/>
<feature type="compositionally biased region" description="Pro residues" evidence="5">
    <location>
        <begin position="574"/>
        <end position="586"/>
    </location>
</feature>
<evidence type="ECO:0000256" key="5">
    <source>
        <dbReference type="SAM" id="MobiDB-lite"/>
    </source>
</evidence>
<evidence type="ECO:0000256" key="2">
    <source>
        <dbReference type="ARBA" id="ARBA00022670"/>
    </source>
</evidence>
<comment type="caution">
    <text evidence="8">The sequence shown here is derived from an EMBL/GenBank/DDBJ whole genome shotgun (WGS) entry which is preliminary data.</text>
</comment>
<feature type="compositionally biased region" description="Low complexity" evidence="5">
    <location>
        <begin position="587"/>
        <end position="604"/>
    </location>
</feature>
<dbReference type="EMBL" id="BAAAQK010000032">
    <property type="protein sequence ID" value="GAA1880278.1"/>
    <property type="molecule type" value="Genomic_DNA"/>
</dbReference>
<feature type="compositionally biased region" description="Basic and acidic residues" evidence="5">
    <location>
        <begin position="38"/>
        <end position="49"/>
    </location>
</feature>
<gene>
    <name evidence="8" type="ORF">GCM10009836_71960</name>
</gene>
<dbReference type="PROSITE" id="PS51935">
    <property type="entry name" value="NLPC_P60"/>
    <property type="match status" value="1"/>
</dbReference>
<name>A0ABN2NPF1_9PSEU</name>
<evidence type="ECO:0000259" key="7">
    <source>
        <dbReference type="PROSITE" id="PS51935"/>
    </source>
</evidence>
<protein>
    <recommendedName>
        <fullName evidence="7">NlpC/P60 domain-containing protein</fullName>
    </recommendedName>
</protein>
<dbReference type="InterPro" id="IPR051794">
    <property type="entry name" value="PG_Endopeptidase_C40"/>
</dbReference>
<keyword evidence="6" id="KW-0812">Transmembrane</keyword>
<dbReference type="SUPFAM" id="SSF54001">
    <property type="entry name" value="Cysteine proteinases"/>
    <property type="match status" value="1"/>
</dbReference>
<feature type="domain" description="NlpC/P60" evidence="7">
    <location>
        <begin position="284"/>
        <end position="409"/>
    </location>
</feature>
<accession>A0ABN2NPF1</accession>
<evidence type="ECO:0000313" key="8">
    <source>
        <dbReference type="EMBL" id="GAA1880278.1"/>
    </source>
</evidence>
<evidence type="ECO:0000256" key="1">
    <source>
        <dbReference type="ARBA" id="ARBA00007074"/>
    </source>
</evidence>
<keyword evidence="3" id="KW-0378">Hydrolase</keyword>
<evidence type="ECO:0000313" key="9">
    <source>
        <dbReference type="Proteomes" id="UP001500449"/>
    </source>
</evidence>
<keyword evidence="6" id="KW-0472">Membrane</keyword>
<feature type="compositionally biased region" description="Gly residues" evidence="5">
    <location>
        <begin position="103"/>
        <end position="115"/>
    </location>
</feature>
<feature type="compositionally biased region" description="Gly residues" evidence="5">
    <location>
        <begin position="76"/>
        <end position="95"/>
    </location>
</feature>
<keyword evidence="2" id="KW-0645">Protease</keyword>
<reference evidence="8 9" key="1">
    <citation type="journal article" date="2019" name="Int. J. Syst. Evol. Microbiol.">
        <title>The Global Catalogue of Microorganisms (GCM) 10K type strain sequencing project: providing services to taxonomists for standard genome sequencing and annotation.</title>
        <authorList>
            <consortium name="The Broad Institute Genomics Platform"/>
            <consortium name="The Broad Institute Genome Sequencing Center for Infectious Disease"/>
            <person name="Wu L."/>
            <person name="Ma J."/>
        </authorList>
    </citation>
    <scope>NUCLEOTIDE SEQUENCE [LARGE SCALE GENOMIC DNA]</scope>
    <source>
        <strain evidence="8 9">JCM 16009</strain>
    </source>
</reference>
<feature type="region of interest" description="Disordered" evidence="5">
    <location>
        <begin position="1"/>
        <end position="130"/>
    </location>
</feature>
<organism evidence="8 9">
    <name type="scientific">Pseudonocardia ailaonensis</name>
    <dbReference type="NCBI Taxonomy" id="367279"/>
    <lineage>
        <taxon>Bacteria</taxon>
        <taxon>Bacillati</taxon>
        <taxon>Actinomycetota</taxon>
        <taxon>Actinomycetes</taxon>
        <taxon>Pseudonocardiales</taxon>
        <taxon>Pseudonocardiaceae</taxon>
        <taxon>Pseudonocardia</taxon>
    </lineage>
</organism>
<dbReference type="Proteomes" id="UP001500449">
    <property type="component" value="Unassembled WGS sequence"/>
</dbReference>
<sequence length="762" mass="75639">MALRERGSRTVSARGRHRAGHGGAVPEVLVPAQRGAHRWSEARPARHADPCPLDTALLDTAFPDTAPPGGDPAGPRDGGGGAAERGAGTEHGGAAPGVVTMGSGAGDGSRTGDGGSPALAVGPVRPRLGEPARRRPAVSLIERVEKVLSAEGGFCARAAGWRARRPEGLVDVGRRVFAGIRPTARPRTHPGVVDQQARSGHTAVLPVRYRGIQRSRRPRLLVIAVWLLFVAMLATAAALVPVMRTVAPTAESVLPWTIENIGGPTDPAPPVAPAPAEFTTALPDARAQAAVDAALSQVGVPYEWGGNGPAAGDQGFDCSGLTTYAYGAAGITLPRTAHAQYVAGPHVPADAPLQPGDLVFYGTSAAVHHVGLYLGDATMVNAPTFGQPVQTSYYRWRGDDYLGATRPAASGPTTSGLLEYLPTPLTTSSAPRIFEAPKAPLGPRTRPASTLPAERVTAAAAMAAADHQASTTSGTPAAAPARSGSFGSTLLAAWSAGSGQAAASPARASLTLPDQYPTALPATAALPATEDPAATAPTAIASPAPAPAAAGLPATPPAAVLPATPPAAVLPAAPPAAGPQAAPPAVPAAALPAGLDGPAPAPAGQAGGDRPEVAPAPAALAGAVALPAPAGSVAAQAPSGAVPAGSDPADPSVQVGTLTTPTGTIPVVAARLDASGRPVLPARGTAALLDEGGIQLLVLADGTIPQDLTLTLDGATPRTVHPATTTTVPGDALAARVATLDPDTLTLATPSPDGAWTLTTLT</sequence>
<keyword evidence="9" id="KW-1185">Reference proteome</keyword>
<evidence type="ECO:0000256" key="4">
    <source>
        <dbReference type="ARBA" id="ARBA00022807"/>
    </source>
</evidence>
<dbReference type="Pfam" id="PF00877">
    <property type="entry name" value="NLPC_P60"/>
    <property type="match status" value="1"/>
</dbReference>
<keyword evidence="6" id="KW-1133">Transmembrane helix</keyword>
<feature type="transmembrane region" description="Helical" evidence="6">
    <location>
        <begin position="220"/>
        <end position="243"/>
    </location>
</feature>
<dbReference type="PANTHER" id="PTHR47359:SF3">
    <property type="entry name" value="NLP_P60 DOMAIN-CONTAINING PROTEIN-RELATED"/>
    <property type="match status" value="1"/>
</dbReference>
<dbReference type="InterPro" id="IPR000064">
    <property type="entry name" value="NLP_P60_dom"/>
</dbReference>